<gene>
    <name evidence="1" type="ORF">BofuT4_uP038470.1</name>
</gene>
<name>G2Y2Q5_BOTF4</name>
<reference evidence="2" key="1">
    <citation type="journal article" date="2011" name="PLoS Genet.">
        <title>Genomic analysis of the necrotrophic fungal pathogens Sclerotinia sclerotiorum and Botrytis cinerea.</title>
        <authorList>
            <person name="Amselem J."/>
            <person name="Cuomo C.A."/>
            <person name="van Kan J.A."/>
            <person name="Viaud M."/>
            <person name="Benito E.P."/>
            <person name="Couloux A."/>
            <person name="Coutinho P.M."/>
            <person name="de Vries R.P."/>
            <person name="Dyer P.S."/>
            <person name="Fillinger S."/>
            <person name="Fournier E."/>
            <person name="Gout L."/>
            <person name="Hahn M."/>
            <person name="Kohn L."/>
            <person name="Lapalu N."/>
            <person name="Plummer K.M."/>
            <person name="Pradier J.M."/>
            <person name="Quevillon E."/>
            <person name="Sharon A."/>
            <person name="Simon A."/>
            <person name="ten Have A."/>
            <person name="Tudzynski B."/>
            <person name="Tudzynski P."/>
            <person name="Wincker P."/>
            <person name="Andrew M."/>
            <person name="Anthouard V."/>
            <person name="Beever R.E."/>
            <person name="Beffa R."/>
            <person name="Benoit I."/>
            <person name="Bouzid O."/>
            <person name="Brault B."/>
            <person name="Chen Z."/>
            <person name="Choquer M."/>
            <person name="Collemare J."/>
            <person name="Cotton P."/>
            <person name="Danchin E.G."/>
            <person name="Da Silva C."/>
            <person name="Gautier A."/>
            <person name="Giraud C."/>
            <person name="Giraud T."/>
            <person name="Gonzalez C."/>
            <person name="Grossetete S."/>
            <person name="Guldener U."/>
            <person name="Henrissat B."/>
            <person name="Howlett B.J."/>
            <person name="Kodira C."/>
            <person name="Kretschmer M."/>
            <person name="Lappartient A."/>
            <person name="Leroch M."/>
            <person name="Levis C."/>
            <person name="Mauceli E."/>
            <person name="Neuveglise C."/>
            <person name="Oeser B."/>
            <person name="Pearson M."/>
            <person name="Poulain J."/>
            <person name="Poussereau N."/>
            <person name="Quesneville H."/>
            <person name="Rascle C."/>
            <person name="Schumacher J."/>
            <person name="Segurens B."/>
            <person name="Sexton A."/>
            <person name="Silva E."/>
            <person name="Sirven C."/>
            <person name="Soanes D.M."/>
            <person name="Talbot N.J."/>
            <person name="Templeton M."/>
            <person name="Yandava C."/>
            <person name="Yarden O."/>
            <person name="Zeng Q."/>
            <person name="Rollins J.A."/>
            <person name="Lebrun M.H."/>
            <person name="Dickman M."/>
        </authorList>
    </citation>
    <scope>NUCLEOTIDE SEQUENCE [LARGE SCALE GENOMIC DNA]</scope>
    <source>
        <strain evidence="2">T4</strain>
    </source>
</reference>
<dbReference type="HOGENOM" id="CLU_3124798_0_0_1"/>
<accession>G2Y2Q5</accession>
<evidence type="ECO:0000313" key="2">
    <source>
        <dbReference type="Proteomes" id="UP000008177"/>
    </source>
</evidence>
<protein>
    <submittedName>
        <fullName evidence="1">Uncharacterized protein</fullName>
    </submittedName>
</protein>
<dbReference type="AlphaFoldDB" id="G2Y2Q5"/>
<proteinExistence type="predicted"/>
<dbReference type="EMBL" id="FQ790285">
    <property type="protein sequence ID" value="CCD46945.1"/>
    <property type="molecule type" value="Genomic_DNA"/>
</dbReference>
<dbReference type="InParanoid" id="G2Y2Q5"/>
<organism evidence="1 2">
    <name type="scientific">Botryotinia fuckeliana (strain T4)</name>
    <name type="common">Noble rot fungus</name>
    <name type="synonym">Botrytis cinerea</name>
    <dbReference type="NCBI Taxonomy" id="999810"/>
    <lineage>
        <taxon>Eukaryota</taxon>
        <taxon>Fungi</taxon>
        <taxon>Dikarya</taxon>
        <taxon>Ascomycota</taxon>
        <taxon>Pezizomycotina</taxon>
        <taxon>Leotiomycetes</taxon>
        <taxon>Helotiales</taxon>
        <taxon>Sclerotiniaceae</taxon>
        <taxon>Botrytis</taxon>
    </lineage>
</organism>
<sequence>MRLENSSIVRHSLPSEGIATIEEGASFLQLQHATTNTQDFRTCILLEERL</sequence>
<evidence type="ECO:0000313" key="1">
    <source>
        <dbReference type="EMBL" id="CCD46945.1"/>
    </source>
</evidence>
<dbReference type="Proteomes" id="UP000008177">
    <property type="component" value="Unplaced contigs"/>
</dbReference>